<dbReference type="VEuPathDB" id="VectorBase:ISCP_024443"/>
<evidence type="ECO:0000256" key="1">
    <source>
        <dbReference type="ARBA" id="ARBA00022737"/>
    </source>
</evidence>
<evidence type="ECO:0000313" key="6">
    <source>
        <dbReference type="EnsemblMetazoa" id="ISCW019698-PA"/>
    </source>
</evidence>
<dbReference type="EnsemblMetazoa" id="ISCW019698-RA">
    <property type="protein sequence ID" value="ISCW019698-PA"/>
    <property type="gene ID" value="ISCW019698"/>
</dbReference>
<dbReference type="Pfam" id="PF00431">
    <property type="entry name" value="CUB"/>
    <property type="match status" value="1"/>
</dbReference>
<dbReference type="SUPFAM" id="SSF49854">
    <property type="entry name" value="Spermadhesin, CUB domain"/>
    <property type="match status" value="1"/>
</dbReference>
<dbReference type="OrthoDB" id="10009301at2759"/>
<dbReference type="VEuPathDB" id="VectorBase:ISCI019698"/>
<keyword evidence="7" id="KW-1185">Reference proteome</keyword>
<dbReference type="EMBL" id="ABJB011059367">
    <property type="status" value="NOT_ANNOTATED_CDS"/>
    <property type="molecule type" value="Genomic_DNA"/>
</dbReference>
<keyword evidence="1" id="KW-0677">Repeat</keyword>
<evidence type="ECO:0000313" key="5">
    <source>
        <dbReference type="EMBL" id="EEC10901.1"/>
    </source>
</evidence>
<reference evidence="6" key="2">
    <citation type="submission" date="2020-05" db="UniProtKB">
        <authorList>
            <consortium name="EnsemblMetazoa"/>
        </authorList>
    </citation>
    <scope>IDENTIFICATION</scope>
    <source>
        <strain evidence="6">wikel</strain>
    </source>
</reference>
<feature type="domain" description="CUB" evidence="4">
    <location>
        <begin position="284"/>
        <end position="400"/>
    </location>
</feature>
<evidence type="ECO:0000259" key="4">
    <source>
        <dbReference type="PROSITE" id="PS01180"/>
    </source>
</evidence>
<reference evidence="5 7" key="1">
    <citation type="submission" date="2008-03" db="EMBL/GenBank/DDBJ databases">
        <title>Annotation of Ixodes scapularis.</title>
        <authorList>
            <consortium name="Ixodes scapularis Genome Project Consortium"/>
            <person name="Caler E."/>
            <person name="Hannick L.I."/>
            <person name="Bidwell S."/>
            <person name="Joardar V."/>
            <person name="Thiagarajan M."/>
            <person name="Amedeo P."/>
            <person name="Galinsky K.J."/>
            <person name="Schobel S."/>
            <person name="Inman J."/>
            <person name="Hostetler J."/>
            <person name="Miller J."/>
            <person name="Hammond M."/>
            <person name="Megy K."/>
            <person name="Lawson D."/>
            <person name="Kodira C."/>
            <person name="Sutton G."/>
            <person name="Meyer J."/>
            <person name="Hill C.A."/>
            <person name="Birren B."/>
            <person name="Nene V."/>
            <person name="Collins F."/>
            <person name="Alarcon-Chaidez F."/>
            <person name="Wikel S."/>
            <person name="Strausberg R."/>
        </authorList>
    </citation>
    <scope>NUCLEOTIDE SEQUENCE [LARGE SCALE GENOMIC DNA]</scope>
    <source>
        <strain evidence="7">Wikel</strain>
        <strain evidence="5">Wikel colony</strain>
    </source>
</reference>
<dbReference type="EMBL" id="ABJB010950022">
    <property type="status" value="NOT_ANNOTATED_CDS"/>
    <property type="molecule type" value="Genomic_DNA"/>
</dbReference>
<dbReference type="PaxDb" id="6945-B7PWC9"/>
<dbReference type="FunFam" id="2.60.120.290:FF:000005">
    <property type="entry name" value="Procollagen C-endopeptidase enhancer 1"/>
    <property type="match status" value="1"/>
</dbReference>
<dbReference type="Gene3D" id="2.60.120.290">
    <property type="entry name" value="Spermadhesin, CUB domain"/>
    <property type="match status" value="1"/>
</dbReference>
<dbReference type="InterPro" id="IPR035914">
    <property type="entry name" value="Sperma_CUB_dom_sf"/>
</dbReference>
<protein>
    <recommendedName>
        <fullName evidence="4">CUB domain-containing protein</fullName>
    </recommendedName>
</protein>
<dbReference type="VEuPathDB" id="VectorBase:ISCW019698"/>
<dbReference type="EMBL" id="DS807361">
    <property type="protein sequence ID" value="EEC10901.1"/>
    <property type="molecule type" value="Genomic_DNA"/>
</dbReference>
<dbReference type="PANTHER" id="PTHR24251">
    <property type="entry name" value="OVOCHYMASE-RELATED"/>
    <property type="match status" value="1"/>
</dbReference>
<dbReference type="EMBL" id="ABJB010312706">
    <property type="status" value="NOT_ANNOTATED_CDS"/>
    <property type="molecule type" value="Genomic_DNA"/>
</dbReference>
<dbReference type="InParanoid" id="B7PWC9"/>
<dbReference type="AlphaFoldDB" id="B7PWC9"/>
<proteinExistence type="predicted"/>
<evidence type="ECO:0000256" key="2">
    <source>
        <dbReference type="ARBA" id="ARBA00023157"/>
    </source>
</evidence>
<dbReference type="EMBL" id="ABJB010819333">
    <property type="status" value="NOT_ANNOTATED_CDS"/>
    <property type="molecule type" value="Genomic_DNA"/>
</dbReference>
<evidence type="ECO:0000256" key="3">
    <source>
        <dbReference type="PROSITE-ProRule" id="PRU00059"/>
    </source>
</evidence>
<dbReference type="PROSITE" id="PS01180">
    <property type="entry name" value="CUB"/>
    <property type="match status" value="1"/>
</dbReference>
<dbReference type="CDD" id="cd00041">
    <property type="entry name" value="CUB"/>
    <property type="match status" value="1"/>
</dbReference>
<dbReference type="EMBL" id="ABJB011131237">
    <property type="status" value="NOT_ANNOTATED_CDS"/>
    <property type="molecule type" value="Genomic_DNA"/>
</dbReference>
<dbReference type="PANTHER" id="PTHR24251:SF37">
    <property type="entry name" value="CUB DOMAIN-CONTAINING PROTEIN"/>
    <property type="match status" value="1"/>
</dbReference>
<evidence type="ECO:0000313" key="7">
    <source>
        <dbReference type="Proteomes" id="UP000001555"/>
    </source>
</evidence>
<dbReference type="HOGENOM" id="CLU_687498_0_0_1"/>
<gene>
    <name evidence="5" type="ORF">IscW_ISCW019698</name>
</gene>
<comment type="caution">
    <text evidence="3">Lacks conserved residue(s) required for the propagation of feature annotation.</text>
</comment>
<dbReference type="SMART" id="SM00042">
    <property type="entry name" value="CUB"/>
    <property type="match status" value="1"/>
</dbReference>
<dbReference type="EMBL" id="ABJB010907224">
    <property type="status" value="NOT_ANNOTATED_CDS"/>
    <property type="molecule type" value="Genomic_DNA"/>
</dbReference>
<dbReference type="EMBL" id="ABJB010580935">
    <property type="status" value="NOT_ANNOTATED_CDS"/>
    <property type="molecule type" value="Genomic_DNA"/>
</dbReference>
<dbReference type="Proteomes" id="UP000001555">
    <property type="component" value="Unassembled WGS sequence"/>
</dbReference>
<dbReference type="InterPro" id="IPR000859">
    <property type="entry name" value="CUB_dom"/>
</dbReference>
<dbReference type="EMBL" id="ABJB010451956">
    <property type="status" value="NOT_ANNOTATED_CDS"/>
    <property type="molecule type" value="Genomic_DNA"/>
</dbReference>
<dbReference type="EMBL" id="ABJB010190810">
    <property type="status" value="NOT_ANNOTATED_CDS"/>
    <property type="molecule type" value="Genomic_DNA"/>
</dbReference>
<dbReference type="STRING" id="6945.B7PWC9"/>
<keyword evidence="2" id="KW-1015">Disulfide bond</keyword>
<dbReference type="EMBL" id="ABJB011003194">
    <property type="status" value="NOT_ANNOTATED_CDS"/>
    <property type="molecule type" value="Genomic_DNA"/>
</dbReference>
<organism>
    <name type="scientific">Ixodes scapularis</name>
    <name type="common">Black-legged tick</name>
    <name type="synonym">Deer tick</name>
    <dbReference type="NCBI Taxonomy" id="6945"/>
    <lineage>
        <taxon>Eukaryota</taxon>
        <taxon>Metazoa</taxon>
        <taxon>Ecdysozoa</taxon>
        <taxon>Arthropoda</taxon>
        <taxon>Chelicerata</taxon>
        <taxon>Arachnida</taxon>
        <taxon>Acari</taxon>
        <taxon>Parasitiformes</taxon>
        <taxon>Ixodida</taxon>
        <taxon>Ixodoidea</taxon>
        <taxon>Ixodidae</taxon>
        <taxon>Ixodinae</taxon>
        <taxon>Ixodes</taxon>
    </lineage>
</organism>
<name>B7PWC9_IXOSC</name>
<sequence length="401" mass="45049">MLEPSAVALRSQLRWGLRDSGLTPNVHVTCKLLLDPKGIEGQKGYLLYGSSDHHIFTETFPANVTEYSPLALKRWTLYEIVVRPYYTSDGNAQPVYKVGKAAYVVYRSEAAEPPDKATECRHKFRSGCRIPPFVALLGDACNRCHRVFSEERKNGGMHGIKREWEAAGPVYLTFGDTGSGLFDFRISVSCADRCCCILLLDRDRARLRERDFALDQLRARSGCLTLEGPSTLEGWRILPRPAHRTDFGSPVPWMVVTATALRGVFESNGEVRGKGFNVTHSTSCGGRVLASGLNEQRIYSHAKYGEEYYPNRYDCEWLIQAKAGRVRLRFVAFKLQYDYKCRYDYVKVFDGDSASGSQLGFFCGQELPKVIISTSSSLLIRFHTDRGTVHMGFVVAFSAVE</sequence>
<accession>B7PWC9</accession>